<gene>
    <name evidence="1" type="ORF">BV22DRAFT_18805</name>
</gene>
<reference evidence="1" key="1">
    <citation type="journal article" date="2021" name="New Phytol.">
        <title>Evolutionary innovations through gain and loss of genes in the ectomycorrhizal Boletales.</title>
        <authorList>
            <person name="Wu G."/>
            <person name="Miyauchi S."/>
            <person name="Morin E."/>
            <person name="Kuo A."/>
            <person name="Drula E."/>
            <person name="Varga T."/>
            <person name="Kohler A."/>
            <person name="Feng B."/>
            <person name="Cao Y."/>
            <person name="Lipzen A."/>
            <person name="Daum C."/>
            <person name="Hundley H."/>
            <person name="Pangilinan J."/>
            <person name="Johnson J."/>
            <person name="Barry K."/>
            <person name="LaButti K."/>
            <person name="Ng V."/>
            <person name="Ahrendt S."/>
            <person name="Min B."/>
            <person name="Choi I.G."/>
            <person name="Park H."/>
            <person name="Plett J.M."/>
            <person name="Magnuson J."/>
            <person name="Spatafora J.W."/>
            <person name="Nagy L.G."/>
            <person name="Henrissat B."/>
            <person name="Grigoriev I.V."/>
            <person name="Yang Z.L."/>
            <person name="Xu J."/>
            <person name="Martin F.M."/>
        </authorList>
    </citation>
    <scope>NUCLEOTIDE SEQUENCE</scope>
    <source>
        <strain evidence="1">KUC20120723A-06</strain>
    </source>
</reference>
<dbReference type="EMBL" id="MU266328">
    <property type="protein sequence ID" value="KAH7930954.1"/>
    <property type="molecule type" value="Genomic_DNA"/>
</dbReference>
<dbReference type="Proteomes" id="UP000790709">
    <property type="component" value="Unassembled WGS sequence"/>
</dbReference>
<evidence type="ECO:0000313" key="2">
    <source>
        <dbReference type="Proteomes" id="UP000790709"/>
    </source>
</evidence>
<proteinExistence type="predicted"/>
<keyword evidence="2" id="KW-1185">Reference proteome</keyword>
<protein>
    <submittedName>
        <fullName evidence="1">Uncharacterized protein</fullName>
    </submittedName>
</protein>
<evidence type="ECO:0000313" key="1">
    <source>
        <dbReference type="EMBL" id="KAH7930954.1"/>
    </source>
</evidence>
<organism evidence="1 2">
    <name type="scientific">Leucogyrophana mollusca</name>
    <dbReference type="NCBI Taxonomy" id="85980"/>
    <lineage>
        <taxon>Eukaryota</taxon>
        <taxon>Fungi</taxon>
        <taxon>Dikarya</taxon>
        <taxon>Basidiomycota</taxon>
        <taxon>Agaricomycotina</taxon>
        <taxon>Agaricomycetes</taxon>
        <taxon>Agaricomycetidae</taxon>
        <taxon>Boletales</taxon>
        <taxon>Boletales incertae sedis</taxon>
        <taxon>Leucogyrophana</taxon>
    </lineage>
</organism>
<comment type="caution">
    <text evidence="1">The sequence shown here is derived from an EMBL/GenBank/DDBJ whole genome shotgun (WGS) entry which is preliminary data.</text>
</comment>
<accession>A0ACB8BZN9</accession>
<sequence>MYPQEMDPHFARLLNSLSLSAAAPKGDVQPKPKPESVDLKPSIVPPVSKTPVPRSTSPTASKFLPAQTTSRTARVVGHAADVSPLKSPPSTSLNGSNSSSAGSSKPLVTSPRSFRSTQAPIREPPATGEHAQSSPSHALSSPPSGSLSAASVSSISSPSSQSPARKPSMSSRRSSSTADISPYLTRPTEVPTSGKRLKQLALLETVADESSRMTPIVNSHDLPRTNSAYGFSFASARHPGPSASVPPPSSFSTGEGPLADFQVIYGSGPSRQGPPFMPGPSHALGTNAPQHAPVADDPFQVRPRSSQFNPLPAYAPRYERPSMPQQTQLLSLLSGPLGSGFPTGPPHAHLQPHPAMGFPTLHPYHPPTPLDSLPQNYSQVHPAAHYGRLPAGPLPMFHAPSQYAGGSTSALASAPNLAPSSPNATRMPPSGSTQLLSILNGNKPVAAPPMPGMPINAGHR</sequence>
<name>A0ACB8BZN9_9AGAM</name>